<accession>A0A5B8RDU5</accession>
<reference evidence="1" key="1">
    <citation type="submission" date="2019-06" db="EMBL/GenBank/DDBJ databases">
        <authorList>
            <person name="Murdoch R.W."/>
            <person name="Fathepure B."/>
        </authorList>
    </citation>
    <scope>NUCLEOTIDE SEQUENCE</scope>
</reference>
<evidence type="ECO:0000313" key="1">
    <source>
        <dbReference type="EMBL" id="QEA04907.1"/>
    </source>
</evidence>
<protein>
    <submittedName>
        <fullName evidence="1">Uncharacterized protein</fullName>
    </submittedName>
</protein>
<dbReference type="EMBL" id="MN079091">
    <property type="protein sequence ID" value="QEA04907.1"/>
    <property type="molecule type" value="Genomic_DNA"/>
</dbReference>
<organism evidence="1">
    <name type="scientific">uncultured organism</name>
    <dbReference type="NCBI Taxonomy" id="155900"/>
    <lineage>
        <taxon>unclassified sequences</taxon>
        <taxon>environmental samples</taxon>
    </lineage>
</organism>
<sequence>MVSMLMENPVAAITAKVPSSTTGTASVGISVARQLCRNRIITSTTRAMASIRVRTTSSIEASTKGAVSKGVATSRSFGK</sequence>
<name>A0A5B8RDU5_9ZZZZ</name>
<gene>
    <name evidence="1" type="ORF">KBTEX_01225</name>
</gene>
<dbReference type="AlphaFoldDB" id="A0A5B8RDU5"/>
<proteinExistence type="predicted"/>
<dbReference type="AntiFam" id="ANF00215">
    <property type="entry name" value="Shadow ORF (opposite nolG)"/>
</dbReference>